<dbReference type="EMBL" id="CH933808">
    <property type="protein sequence ID" value="KRG05452.1"/>
    <property type="molecule type" value="Genomic_DNA"/>
</dbReference>
<feature type="transmembrane region" description="Helical" evidence="1">
    <location>
        <begin position="103"/>
        <end position="125"/>
    </location>
</feature>
<name>A0A0Q9XAK2_DROMO</name>
<feature type="transmembrane region" description="Helical" evidence="1">
    <location>
        <begin position="73"/>
        <end position="96"/>
    </location>
</feature>
<dbReference type="Proteomes" id="UP000009192">
    <property type="component" value="Unassembled WGS sequence"/>
</dbReference>
<proteinExistence type="predicted"/>
<dbReference type="KEGG" id="dmo:Dmoj_GI26867"/>
<feature type="transmembrane region" description="Helical" evidence="1">
    <location>
        <begin position="42"/>
        <end position="67"/>
    </location>
</feature>
<keyword evidence="1" id="KW-0812">Transmembrane</keyword>
<organism evidence="2 3">
    <name type="scientific">Drosophila mojavensis</name>
    <name type="common">Fruit fly</name>
    <dbReference type="NCBI Taxonomy" id="7230"/>
    <lineage>
        <taxon>Eukaryota</taxon>
        <taxon>Metazoa</taxon>
        <taxon>Ecdysozoa</taxon>
        <taxon>Arthropoda</taxon>
        <taxon>Hexapoda</taxon>
        <taxon>Insecta</taxon>
        <taxon>Pterygota</taxon>
        <taxon>Neoptera</taxon>
        <taxon>Endopterygota</taxon>
        <taxon>Diptera</taxon>
        <taxon>Brachycera</taxon>
        <taxon>Muscomorpha</taxon>
        <taxon>Ephydroidea</taxon>
        <taxon>Drosophilidae</taxon>
        <taxon>Drosophila</taxon>
    </lineage>
</organism>
<evidence type="ECO:0000313" key="2">
    <source>
        <dbReference type="EMBL" id="KRG05452.1"/>
    </source>
</evidence>
<evidence type="ECO:0000313" key="3">
    <source>
        <dbReference type="Proteomes" id="UP000009192"/>
    </source>
</evidence>
<keyword evidence="1" id="KW-0472">Membrane</keyword>
<dbReference type="OrthoDB" id="7861671at2759"/>
<accession>A0A0Q9XAK2</accession>
<evidence type="ECO:0000256" key="1">
    <source>
        <dbReference type="SAM" id="Phobius"/>
    </source>
</evidence>
<dbReference type="InParanoid" id="A0A0Q9XAK2"/>
<sequence>MAMFYTDNCCCCVELKCGCILIAIFDVILRGIDRFLLDRNSLMGNIALVVSGIYLISCIILLIGALLGIRYLLLPYIFVVMVHVIILIWECGYVIMMEDFYDFIVLDIIQAVLSLYFCLVVYSYYDTI</sequence>
<keyword evidence="3" id="KW-1185">Reference proteome</keyword>
<protein>
    <submittedName>
        <fullName evidence="2">Uncharacterized protein</fullName>
    </submittedName>
</protein>
<reference evidence="2 3" key="1">
    <citation type="journal article" date="2007" name="Nature">
        <title>Evolution of genes and genomes on the Drosophila phylogeny.</title>
        <authorList>
            <consortium name="Drosophila 12 Genomes Consortium"/>
            <person name="Clark A.G."/>
            <person name="Eisen M.B."/>
            <person name="Smith D.R."/>
            <person name="Bergman C.M."/>
            <person name="Oliver B."/>
            <person name="Markow T.A."/>
            <person name="Kaufman T.C."/>
            <person name="Kellis M."/>
            <person name="Gelbart W."/>
            <person name="Iyer V.N."/>
            <person name="Pollard D.A."/>
            <person name="Sackton T.B."/>
            <person name="Larracuente A.M."/>
            <person name="Singh N.D."/>
            <person name="Abad J.P."/>
            <person name="Abt D.N."/>
            <person name="Adryan B."/>
            <person name="Aguade M."/>
            <person name="Akashi H."/>
            <person name="Anderson W.W."/>
            <person name="Aquadro C.F."/>
            <person name="Ardell D.H."/>
            <person name="Arguello R."/>
            <person name="Artieri C.G."/>
            <person name="Barbash D.A."/>
            <person name="Barker D."/>
            <person name="Barsanti P."/>
            <person name="Batterham P."/>
            <person name="Batzoglou S."/>
            <person name="Begun D."/>
            <person name="Bhutkar A."/>
            <person name="Blanco E."/>
            <person name="Bosak S.A."/>
            <person name="Bradley R.K."/>
            <person name="Brand A.D."/>
            <person name="Brent M.R."/>
            <person name="Brooks A.N."/>
            <person name="Brown R.H."/>
            <person name="Butlin R.K."/>
            <person name="Caggese C."/>
            <person name="Calvi B.R."/>
            <person name="Bernardo de Carvalho A."/>
            <person name="Caspi A."/>
            <person name="Castrezana S."/>
            <person name="Celniker S.E."/>
            <person name="Chang J.L."/>
            <person name="Chapple C."/>
            <person name="Chatterji S."/>
            <person name="Chinwalla A."/>
            <person name="Civetta A."/>
            <person name="Clifton S.W."/>
            <person name="Comeron J.M."/>
            <person name="Costello J.C."/>
            <person name="Coyne J.A."/>
            <person name="Daub J."/>
            <person name="David R.G."/>
            <person name="Delcher A.L."/>
            <person name="Delehaunty K."/>
            <person name="Do C.B."/>
            <person name="Ebling H."/>
            <person name="Edwards K."/>
            <person name="Eickbush T."/>
            <person name="Evans J.D."/>
            <person name="Filipski A."/>
            <person name="Findeiss S."/>
            <person name="Freyhult E."/>
            <person name="Fulton L."/>
            <person name="Fulton R."/>
            <person name="Garcia A.C."/>
            <person name="Gardiner A."/>
            <person name="Garfield D.A."/>
            <person name="Garvin B.E."/>
            <person name="Gibson G."/>
            <person name="Gilbert D."/>
            <person name="Gnerre S."/>
            <person name="Godfrey J."/>
            <person name="Good R."/>
            <person name="Gotea V."/>
            <person name="Gravely B."/>
            <person name="Greenberg A.J."/>
            <person name="Griffiths-Jones S."/>
            <person name="Gross S."/>
            <person name="Guigo R."/>
            <person name="Gustafson E.A."/>
            <person name="Haerty W."/>
            <person name="Hahn M.W."/>
            <person name="Halligan D.L."/>
            <person name="Halpern A.L."/>
            <person name="Halter G.M."/>
            <person name="Han M.V."/>
            <person name="Heger A."/>
            <person name="Hillier L."/>
            <person name="Hinrichs A.S."/>
            <person name="Holmes I."/>
            <person name="Hoskins R.A."/>
            <person name="Hubisz M.J."/>
            <person name="Hultmark D."/>
            <person name="Huntley M.A."/>
            <person name="Jaffe D.B."/>
            <person name="Jagadeeshan S."/>
            <person name="Jeck W.R."/>
            <person name="Johnson J."/>
            <person name="Jones C.D."/>
            <person name="Jordan W.C."/>
            <person name="Karpen G.H."/>
            <person name="Kataoka E."/>
            <person name="Keightley P.D."/>
            <person name="Kheradpour P."/>
            <person name="Kirkness E.F."/>
            <person name="Koerich L.B."/>
            <person name="Kristiansen K."/>
            <person name="Kudrna D."/>
            <person name="Kulathinal R.J."/>
            <person name="Kumar S."/>
            <person name="Kwok R."/>
            <person name="Lander E."/>
            <person name="Langley C.H."/>
            <person name="Lapoint R."/>
            <person name="Lazzaro B.P."/>
            <person name="Lee S.J."/>
            <person name="Levesque L."/>
            <person name="Li R."/>
            <person name="Lin C.F."/>
            <person name="Lin M.F."/>
            <person name="Lindblad-Toh K."/>
            <person name="Llopart A."/>
            <person name="Long M."/>
            <person name="Low L."/>
            <person name="Lozovsky E."/>
            <person name="Lu J."/>
            <person name="Luo M."/>
            <person name="Machado C.A."/>
            <person name="Makalowski W."/>
            <person name="Marzo M."/>
            <person name="Matsuda M."/>
            <person name="Matzkin L."/>
            <person name="McAllister B."/>
            <person name="McBride C.S."/>
            <person name="McKernan B."/>
            <person name="McKernan K."/>
            <person name="Mendez-Lago M."/>
            <person name="Minx P."/>
            <person name="Mollenhauer M.U."/>
            <person name="Montooth K."/>
            <person name="Mount S.M."/>
            <person name="Mu X."/>
            <person name="Myers E."/>
            <person name="Negre B."/>
            <person name="Newfeld S."/>
            <person name="Nielsen R."/>
            <person name="Noor M.A."/>
            <person name="O'Grady P."/>
            <person name="Pachter L."/>
            <person name="Papaceit M."/>
            <person name="Parisi M.J."/>
            <person name="Parisi M."/>
            <person name="Parts L."/>
            <person name="Pedersen J.S."/>
            <person name="Pesole G."/>
            <person name="Phillippy A.M."/>
            <person name="Ponting C.P."/>
            <person name="Pop M."/>
            <person name="Porcelli D."/>
            <person name="Powell J.R."/>
            <person name="Prohaska S."/>
            <person name="Pruitt K."/>
            <person name="Puig M."/>
            <person name="Quesneville H."/>
            <person name="Ram K.R."/>
            <person name="Rand D."/>
            <person name="Rasmussen M.D."/>
            <person name="Reed L.K."/>
            <person name="Reenan R."/>
            <person name="Reily A."/>
            <person name="Remington K.A."/>
            <person name="Rieger T.T."/>
            <person name="Ritchie M.G."/>
            <person name="Robin C."/>
            <person name="Rogers Y.H."/>
            <person name="Rohde C."/>
            <person name="Rozas J."/>
            <person name="Rubenfield M.J."/>
            <person name="Ruiz A."/>
            <person name="Russo S."/>
            <person name="Salzberg S.L."/>
            <person name="Sanchez-Gracia A."/>
            <person name="Saranga D.J."/>
            <person name="Sato H."/>
            <person name="Schaeffer S.W."/>
            <person name="Schatz M.C."/>
            <person name="Schlenke T."/>
            <person name="Schwartz R."/>
            <person name="Segarra C."/>
            <person name="Singh R.S."/>
            <person name="Sirot L."/>
            <person name="Sirota M."/>
            <person name="Sisneros N.B."/>
            <person name="Smith C.D."/>
            <person name="Smith T.F."/>
            <person name="Spieth J."/>
            <person name="Stage D.E."/>
            <person name="Stark A."/>
            <person name="Stephan W."/>
            <person name="Strausberg R.L."/>
            <person name="Strempel S."/>
            <person name="Sturgill D."/>
            <person name="Sutton G."/>
            <person name="Sutton G.G."/>
            <person name="Tao W."/>
            <person name="Teichmann S."/>
            <person name="Tobari Y.N."/>
            <person name="Tomimura Y."/>
            <person name="Tsolas J.M."/>
            <person name="Valente V.L."/>
            <person name="Venter E."/>
            <person name="Venter J.C."/>
            <person name="Vicario S."/>
            <person name="Vieira F.G."/>
            <person name="Vilella A.J."/>
            <person name="Villasante A."/>
            <person name="Walenz B."/>
            <person name="Wang J."/>
            <person name="Wasserman M."/>
            <person name="Watts T."/>
            <person name="Wilson D."/>
            <person name="Wilson R.K."/>
            <person name="Wing R.A."/>
            <person name="Wolfner M.F."/>
            <person name="Wong A."/>
            <person name="Wong G.K."/>
            <person name="Wu C.I."/>
            <person name="Wu G."/>
            <person name="Yamamoto D."/>
            <person name="Yang H.P."/>
            <person name="Yang S.P."/>
            <person name="Yorke J.A."/>
            <person name="Yoshida K."/>
            <person name="Zdobnov E."/>
            <person name="Zhang P."/>
            <person name="Zhang Y."/>
            <person name="Zimin A.V."/>
            <person name="Baldwin J."/>
            <person name="Abdouelleil A."/>
            <person name="Abdulkadir J."/>
            <person name="Abebe A."/>
            <person name="Abera B."/>
            <person name="Abreu J."/>
            <person name="Acer S.C."/>
            <person name="Aftuck L."/>
            <person name="Alexander A."/>
            <person name="An P."/>
            <person name="Anderson E."/>
            <person name="Anderson S."/>
            <person name="Arachi H."/>
            <person name="Azer M."/>
            <person name="Bachantsang P."/>
            <person name="Barry A."/>
            <person name="Bayul T."/>
            <person name="Berlin A."/>
            <person name="Bessette D."/>
            <person name="Bloom T."/>
            <person name="Blye J."/>
            <person name="Boguslavskiy L."/>
            <person name="Bonnet C."/>
            <person name="Boukhgalter B."/>
            <person name="Bourzgui I."/>
            <person name="Brown A."/>
            <person name="Cahill P."/>
            <person name="Channer S."/>
            <person name="Cheshatsang Y."/>
            <person name="Chuda L."/>
            <person name="Citroen M."/>
            <person name="Collymore A."/>
            <person name="Cooke P."/>
            <person name="Costello M."/>
            <person name="D'Aco K."/>
            <person name="Daza R."/>
            <person name="De Haan G."/>
            <person name="DeGray S."/>
            <person name="DeMaso C."/>
            <person name="Dhargay N."/>
            <person name="Dooley K."/>
            <person name="Dooley E."/>
            <person name="Doricent M."/>
            <person name="Dorje P."/>
            <person name="Dorjee K."/>
            <person name="Dupes A."/>
            <person name="Elong R."/>
            <person name="Falk J."/>
            <person name="Farina A."/>
            <person name="Faro S."/>
            <person name="Ferguson D."/>
            <person name="Fisher S."/>
            <person name="Foley C.D."/>
            <person name="Franke A."/>
            <person name="Friedrich D."/>
            <person name="Gadbois L."/>
            <person name="Gearin G."/>
            <person name="Gearin C.R."/>
            <person name="Giannoukos G."/>
            <person name="Goode T."/>
            <person name="Graham J."/>
            <person name="Grandbois E."/>
            <person name="Grewal S."/>
            <person name="Gyaltsen K."/>
            <person name="Hafez N."/>
            <person name="Hagos B."/>
            <person name="Hall J."/>
            <person name="Henson C."/>
            <person name="Hollinger A."/>
            <person name="Honan T."/>
            <person name="Huard M.D."/>
            <person name="Hughes L."/>
            <person name="Hurhula B."/>
            <person name="Husby M.E."/>
            <person name="Kamat A."/>
            <person name="Kanga B."/>
            <person name="Kashin S."/>
            <person name="Khazanovich D."/>
            <person name="Kisner P."/>
            <person name="Lance K."/>
            <person name="Lara M."/>
            <person name="Lee W."/>
            <person name="Lennon N."/>
            <person name="Letendre F."/>
            <person name="LeVine R."/>
            <person name="Lipovsky A."/>
            <person name="Liu X."/>
            <person name="Liu J."/>
            <person name="Liu S."/>
            <person name="Lokyitsang T."/>
            <person name="Lokyitsang Y."/>
            <person name="Lubonja R."/>
            <person name="Lui A."/>
            <person name="MacDonald P."/>
            <person name="Magnisalis V."/>
            <person name="Maru K."/>
            <person name="Matthews C."/>
            <person name="McCusker W."/>
            <person name="McDonough S."/>
            <person name="Mehta T."/>
            <person name="Meldrim J."/>
            <person name="Meneus L."/>
            <person name="Mihai O."/>
            <person name="Mihalev A."/>
            <person name="Mihova T."/>
            <person name="Mittelman R."/>
            <person name="Mlenga V."/>
            <person name="Montmayeur A."/>
            <person name="Mulrain L."/>
            <person name="Navidi A."/>
            <person name="Naylor J."/>
            <person name="Negash T."/>
            <person name="Nguyen T."/>
            <person name="Nguyen N."/>
            <person name="Nicol R."/>
            <person name="Norbu C."/>
            <person name="Norbu N."/>
            <person name="Novod N."/>
            <person name="O'Neill B."/>
            <person name="Osman S."/>
            <person name="Markiewicz E."/>
            <person name="Oyono O.L."/>
            <person name="Patti C."/>
            <person name="Phunkhang P."/>
            <person name="Pierre F."/>
            <person name="Priest M."/>
            <person name="Raghuraman S."/>
            <person name="Rege F."/>
            <person name="Reyes R."/>
            <person name="Rise C."/>
            <person name="Rogov P."/>
            <person name="Ross K."/>
            <person name="Ryan E."/>
            <person name="Settipalli S."/>
            <person name="Shea T."/>
            <person name="Sherpa N."/>
            <person name="Shi L."/>
            <person name="Shih D."/>
            <person name="Sparrow T."/>
            <person name="Spaulding J."/>
            <person name="Stalker J."/>
            <person name="Stange-Thomann N."/>
            <person name="Stavropoulos S."/>
            <person name="Stone C."/>
            <person name="Strader C."/>
            <person name="Tesfaye S."/>
            <person name="Thomson T."/>
            <person name="Thoulutsang Y."/>
            <person name="Thoulutsang D."/>
            <person name="Topham K."/>
            <person name="Topping I."/>
            <person name="Tsamla T."/>
            <person name="Vassiliev H."/>
            <person name="Vo A."/>
            <person name="Wangchuk T."/>
            <person name="Wangdi T."/>
            <person name="Weiand M."/>
            <person name="Wilkinson J."/>
            <person name="Wilson A."/>
            <person name="Yadav S."/>
            <person name="Young G."/>
            <person name="Yu Q."/>
            <person name="Zembek L."/>
            <person name="Zhong D."/>
            <person name="Zimmer A."/>
            <person name="Zwirko Z."/>
            <person name="Jaffe D.B."/>
            <person name="Alvarez P."/>
            <person name="Brockman W."/>
            <person name="Butler J."/>
            <person name="Chin C."/>
            <person name="Gnerre S."/>
            <person name="Grabherr M."/>
            <person name="Kleber M."/>
            <person name="Mauceli E."/>
            <person name="MacCallum I."/>
        </authorList>
    </citation>
    <scope>NUCLEOTIDE SEQUENCE [LARGE SCALE GENOMIC DNA]</scope>
    <source>
        <strain evidence="3">Tucson 15081-1352.22</strain>
    </source>
</reference>
<keyword evidence="1" id="KW-1133">Transmembrane helix</keyword>
<dbReference type="AlphaFoldDB" id="A0A0Q9XAK2"/>
<gene>
    <name evidence="2" type="primary">Dmoj\GI26867</name>
    <name evidence="2" type="ORF">Dmoj_GI26867</name>
</gene>